<dbReference type="OrthoDB" id="9758724at2"/>
<dbReference type="RefSeq" id="WP_146852961.1">
    <property type="nucleotide sequence ID" value="NZ_BAAAHR010000002.1"/>
</dbReference>
<dbReference type="GO" id="GO:0015628">
    <property type="term" value="P:protein secretion by the type II secretion system"/>
    <property type="evidence" value="ECO:0007669"/>
    <property type="project" value="TreeGrafter"/>
</dbReference>
<evidence type="ECO:0000313" key="3">
    <source>
        <dbReference type="EMBL" id="MBA8812637.1"/>
    </source>
</evidence>
<comment type="caution">
    <text evidence="3">The sequence shown here is derived from an EMBL/GenBank/DDBJ whole genome shotgun (WGS) entry which is preliminary data.</text>
</comment>
<gene>
    <name evidence="3" type="ORF">FB463_000861</name>
    <name evidence="2" type="ORF">FFA01_06590</name>
</gene>
<dbReference type="PANTHER" id="PTHR21180:SF32">
    <property type="entry name" value="ENDONUCLEASE_EXONUCLEASE_PHOSPHATASE FAMILY DOMAIN-CONTAINING PROTEIN 1"/>
    <property type="match status" value="1"/>
</dbReference>
<dbReference type="NCBIfam" id="TIGR00426">
    <property type="entry name" value="competence protein ComEA helix-hairpin-helix repeat region"/>
    <property type="match status" value="1"/>
</dbReference>
<dbReference type="Gene3D" id="1.10.150.320">
    <property type="entry name" value="Photosystem II 12 kDa extrinsic protein"/>
    <property type="match status" value="1"/>
</dbReference>
<dbReference type="InterPro" id="IPR004509">
    <property type="entry name" value="Competence_ComEA_HhH"/>
</dbReference>
<dbReference type="Proteomes" id="UP000321154">
    <property type="component" value="Unassembled WGS sequence"/>
</dbReference>
<reference evidence="2 4" key="1">
    <citation type="submission" date="2019-07" db="EMBL/GenBank/DDBJ databases">
        <title>Whole genome shotgun sequence of Frigoribacterium faeni NBRC 103066.</title>
        <authorList>
            <person name="Hosoyama A."/>
            <person name="Uohara A."/>
            <person name="Ohji S."/>
            <person name="Ichikawa N."/>
        </authorList>
    </citation>
    <scope>NUCLEOTIDE SEQUENCE [LARGE SCALE GENOMIC DNA]</scope>
    <source>
        <strain evidence="2 4">NBRC 103066</strain>
    </source>
</reference>
<dbReference type="InterPro" id="IPR010994">
    <property type="entry name" value="RuvA_2-like"/>
</dbReference>
<dbReference type="SMART" id="SM00278">
    <property type="entry name" value="HhH1"/>
    <property type="match status" value="2"/>
</dbReference>
<dbReference type="Gene3D" id="3.10.560.10">
    <property type="entry name" value="Outer membrane lipoprotein wza domain like"/>
    <property type="match status" value="1"/>
</dbReference>
<sequence>MTVAFRSAPDPSRGPRWRTGAGAAVVLVLAALAVTIAVSALSTAQGAGSTTVTSAPSADASSWAATSEPSSVGGVLFVHVHGAVVSPGLYELAAGARVVDVIAAAGGFGDEADPAGVNLARPLVDGEQLKVPAVGEVVADSGADGGGAVGGGAVDGDGGAAGGGGAGSLVNLNTADDAALQTLPGVGPATAGAILDWRQQNGTFRSVDDLLGVSGIGEKTLEKLRPQVTV</sequence>
<proteinExistence type="predicted"/>
<dbReference type="GO" id="GO:0003677">
    <property type="term" value="F:DNA binding"/>
    <property type="evidence" value="ECO:0007669"/>
    <property type="project" value="InterPro"/>
</dbReference>
<dbReference type="GO" id="GO:0015627">
    <property type="term" value="C:type II protein secretion system complex"/>
    <property type="evidence" value="ECO:0007669"/>
    <property type="project" value="TreeGrafter"/>
</dbReference>
<dbReference type="InterPro" id="IPR003583">
    <property type="entry name" value="Hlx-hairpin-Hlx_DNA-bd_motif"/>
</dbReference>
<evidence type="ECO:0000313" key="4">
    <source>
        <dbReference type="Proteomes" id="UP000321154"/>
    </source>
</evidence>
<accession>A0A7W3PID5</accession>
<keyword evidence="4" id="KW-1185">Reference proteome</keyword>
<dbReference type="SUPFAM" id="SSF47781">
    <property type="entry name" value="RuvA domain 2-like"/>
    <property type="match status" value="1"/>
</dbReference>
<dbReference type="AlphaFoldDB" id="A0A7W3PID5"/>
<dbReference type="PANTHER" id="PTHR21180">
    <property type="entry name" value="ENDONUCLEASE/EXONUCLEASE/PHOSPHATASE FAMILY DOMAIN-CONTAINING PROTEIN 1"/>
    <property type="match status" value="1"/>
</dbReference>
<feature type="domain" description="Helix-hairpin-helix DNA-binding motif class 1" evidence="1">
    <location>
        <begin position="178"/>
        <end position="197"/>
    </location>
</feature>
<dbReference type="InterPro" id="IPR051675">
    <property type="entry name" value="Endo/Exo/Phosphatase_dom_1"/>
</dbReference>
<reference evidence="3 5" key="2">
    <citation type="submission" date="2020-07" db="EMBL/GenBank/DDBJ databases">
        <title>Sequencing the genomes of 1000 actinobacteria strains.</title>
        <authorList>
            <person name="Klenk H.-P."/>
        </authorList>
    </citation>
    <scope>NUCLEOTIDE SEQUENCE [LARGE SCALE GENOMIC DNA]</scope>
    <source>
        <strain evidence="3 5">DSM 10309</strain>
    </source>
</reference>
<protein>
    <submittedName>
        <fullName evidence="3">Competence protein ComEA</fullName>
    </submittedName>
    <submittedName>
        <fullName evidence="2">Transporter</fullName>
    </submittedName>
</protein>
<dbReference type="EMBL" id="BJUV01000004">
    <property type="protein sequence ID" value="GEK82350.1"/>
    <property type="molecule type" value="Genomic_DNA"/>
</dbReference>
<dbReference type="GO" id="GO:0006281">
    <property type="term" value="P:DNA repair"/>
    <property type="evidence" value="ECO:0007669"/>
    <property type="project" value="InterPro"/>
</dbReference>
<evidence type="ECO:0000313" key="5">
    <source>
        <dbReference type="Proteomes" id="UP000522688"/>
    </source>
</evidence>
<dbReference type="EMBL" id="JACGWW010000001">
    <property type="protein sequence ID" value="MBA8812637.1"/>
    <property type="molecule type" value="Genomic_DNA"/>
</dbReference>
<feature type="domain" description="Helix-hairpin-helix DNA-binding motif class 1" evidence="1">
    <location>
        <begin position="208"/>
        <end position="227"/>
    </location>
</feature>
<dbReference type="Proteomes" id="UP000522688">
    <property type="component" value="Unassembled WGS sequence"/>
</dbReference>
<dbReference type="InterPro" id="IPR019554">
    <property type="entry name" value="Soluble_ligand-bd"/>
</dbReference>
<evidence type="ECO:0000313" key="2">
    <source>
        <dbReference type="EMBL" id="GEK82350.1"/>
    </source>
</evidence>
<organism evidence="3 5">
    <name type="scientific">Frigoribacterium faeni</name>
    <dbReference type="NCBI Taxonomy" id="145483"/>
    <lineage>
        <taxon>Bacteria</taxon>
        <taxon>Bacillati</taxon>
        <taxon>Actinomycetota</taxon>
        <taxon>Actinomycetes</taxon>
        <taxon>Micrococcales</taxon>
        <taxon>Microbacteriaceae</taxon>
        <taxon>Frigoribacterium</taxon>
    </lineage>
</organism>
<dbReference type="Pfam" id="PF10531">
    <property type="entry name" value="SLBB"/>
    <property type="match status" value="1"/>
</dbReference>
<evidence type="ECO:0000259" key="1">
    <source>
        <dbReference type="SMART" id="SM00278"/>
    </source>
</evidence>
<dbReference type="Pfam" id="PF12836">
    <property type="entry name" value="HHH_3"/>
    <property type="match status" value="1"/>
</dbReference>
<name>A0A7W3PID5_9MICO</name>